<dbReference type="SUPFAM" id="SSF54843">
    <property type="entry name" value="Ribosomal protein L22"/>
    <property type="match status" value="1"/>
</dbReference>
<dbReference type="PANTHER" id="PTHR13501">
    <property type="entry name" value="CHLOROPLAST 50S RIBOSOMAL PROTEIN L22-RELATED"/>
    <property type="match status" value="1"/>
</dbReference>
<protein>
    <recommendedName>
        <fullName evidence="6 7">Large ribosomal subunit protein uL22</fullName>
    </recommendedName>
</protein>
<proteinExistence type="inferred from homology"/>
<dbReference type="PANTHER" id="PTHR13501:SF8">
    <property type="entry name" value="LARGE RIBOSOMAL SUBUNIT PROTEIN UL22M"/>
    <property type="match status" value="1"/>
</dbReference>
<sequence>MGTRKKNRADAIKAAKKQVAFAKLKNCPSSPRKMRLVANLVRGVEVNKALQVLKFNTKHASANIEKLVLSAVANWQAKNEGVSLEEANLFIKEISVDCGSTLKRLRPAPQGRGHRIRKRSNHVTVVLGSAANQPTETK</sequence>
<dbReference type="AlphaFoldDB" id="A0A9D1KU23"/>
<dbReference type="CDD" id="cd00336">
    <property type="entry name" value="Ribosomal_L22"/>
    <property type="match status" value="1"/>
</dbReference>
<keyword evidence="2 7" id="KW-0699">rRNA-binding</keyword>
<reference evidence="11" key="1">
    <citation type="submission" date="2020-10" db="EMBL/GenBank/DDBJ databases">
        <authorList>
            <person name="Gilroy R."/>
        </authorList>
    </citation>
    <scope>NUCLEOTIDE SEQUENCE</scope>
    <source>
        <strain evidence="11">1383</strain>
    </source>
</reference>
<dbReference type="HAMAP" id="MF_01331_B">
    <property type="entry name" value="Ribosomal_uL22_B"/>
    <property type="match status" value="1"/>
</dbReference>
<dbReference type="NCBIfam" id="TIGR01044">
    <property type="entry name" value="rplV_bact"/>
    <property type="match status" value="1"/>
</dbReference>
<dbReference type="GO" id="GO:0019843">
    <property type="term" value="F:rRNA binding"/>
    <property type="evidence" value="ECO:0007669"/>
    <property type="project" value="UniProtKB-UniRule"/>
</dbReference>
<dbReference type="InterPro" id="IPR036394">
    <property type="entry name" value="Ribosomal_uL22_sf"/>
</dbReference>
<dbReference type="GO" id="GO:0003735">
    <property type="term" value="F:structural constituent of ribosome"/>
    <property type="evidence" value="ECO:0007669"/>
    <property type="project" value="InterPro"/>
</dbReference>
<dbReference type="InterPro" id="IPR047867">
    <property type="entry name" value="Ribosomal_uL22_bac/org-type"/>
</dbReference>
<organism evidence="11 12">
    <name type="scientific">Candidatus Merdimorpha stercoravium</name>
    <dbReference type="NCBI Taxonomy" id="2840863"/>
    <lineage>
        <taxon>Bacteria</taxon>
        <taxon>Pseudomonadati</taxon>
        <taxon>Bacteroidota</taxon>
        <taxon>Flavobacteriia</taxon>
        <taxon>Flavobacteriales</taxon>
        <taxon>Candidatus Merdimorpha</taxon>
    </lineage>
</organism>
<comment type="similarity">
    <text evidence="1 7 8">Belongs to the universal ribosomal protein uL22 family.</text>
</comment>
<dbReference type="Proteomes" id="UP000824161">
    <property type="component" value="Unassembled WGS sequence"/>
</dbReference>
<evidence type="ECO:0000256" key="2">
    <source>
        <dbReference type="ARBA" id="ARBA00022730"/>
    </source>
</evidence>
<name>A0A9D1KU23_9FLAO</name>
<evidence type="ECO:0000256" key="4">
    <source>
        <dbReference type="ARBA" id="ARBA00022980"/>
    </source>
</evidence>
<gene>
    <name evidence="7 11" type="primary">rplV</name>
    <name evidence="11" type="ORF">IAC44_03930</name>
</gene>
<comment type="subunit">
    <text evidence="7 9">Part of the 50S ribosomal subunit.</text>
</comment>
<comment type="caution">
    <text evidence="11">The sequence shown here is derived from an EMBL/GenBank/DDBJ whole genome shotgun (WGS) entry which is preliminary data.</text>
</comment>
<evidence type="ECO:0000256" key="6">
    <source>
        <dbReference type="ARBA" id="ARBA00035207"/>
    </source>
</evidence>
<evidence type="ECO:0000313" key="11">
    <source>
        <dbReference type="EMBL" id="HIT97969.1"/>
    </source>
</evidence>
<comment type="function">
    <text evidence="7">The globular domain of the protein is located near the polypeptide exit tunnel on the outside of the subunit, while an extended beta-hairpin is found that lines the wall of the exit tunnel in the center of the 70S ribosome.</text>
</comment>
<dbReference type="GO" id="GO:0006412">
    <property type="term" value="P:translation"/>
    <property type="evidence" value="ECO:0007669"/>
    <property type="project" value="UniProtKB-UniRule"/>
</dbReference>
<dbReference type="Pfam" id="PF00237">
    <property type="entry name" value="Ribosomal_L22"/>
    <property type="match status" value="1"/>
</dbReference>
<evidence type="ECO:0000256" key="8">
    <source>
        <dbReference type="RuleBase" id="RU004005"/>
    </source>
</evidence>
<dbReference type="GO" id="GO:0022625">
    <property type="term" value="C:cytosolic large ribosomal subunit"/>
    <property type="evidence" value="ECO:0007669"/>
    <property type="project" value="TreeGrafter"/>
</dbReference>
<accession>A0A9D1KU23</accession>
<reference evidence="11" key="2">
    <citation type="journal article" date="2021" name="PeerJ">
        <title>Extensive microbial diversity within the chicken gut microbiome revealed by metagenomics and culture.</title>
        <authorList>
            <person name="Gilroy R."/>
            <person name="Ravi A."/>
            <person name="Getino M."/>
            <person name="Pursley I."/>
            <person name="Horton D.L."/>
            <person name="Alikhan N.F."/>
            <person name="Baker D."/>
            <person name="Gharbi K."/>
            <person name="Hall N."/>
            <person name="Watson M."/>
            <person name="Adriaenssens E.M."/>
            <person name="Foster-Nyarko E."/>
            <person name="Jarju S."/>
            <person name="Secka A."/>
            <person name="Antonio M."/>
            <person name="Oren A."/>
            <person name="Chaudhuri R.R."/>
            <person name="La Ragione R."/>
            <person name="Hildebrand F."/>
            <person name="Pallen M.J."/>
        </authorList>
    </citation>
    <scope>NUCLEOTIDE SEQUENCE</scope>
    <source>
        <strain evidence="11">1383</strain>
    </source>
</reference>
<evidence type="ECO:0000256" key="1">
    <source>
        <dbReference type="ARBA" id="ARBA00009451"/>
    </source>
</evidence>
<dbReference type="InterPro" id="IPR001063">
    <property type="entry name" value="Ribosomal_uL22"/>
</dbReference>
<dbReference type="EMBL" id="DVLY01000093">
    <property type="protein sequence ID" value="HIT97969.1"/>
    <property type="molecule type" value="Genomic_DNA"/>
</dbReference>
<keyword evidence="4 7" id="KW-0689">Ribosomal protein</keyword>
<evidence type="ECO:0000256" key="5">
    <source>
        <dbReference type="ARBA" id="ARBA00023274"/>
    </source>
</evidence>
<keyword evidence="3 7" id="KW-0694">RNA-binding</keyword>
<evidence type="ECO:0000256" key="9">
    <source>
        <dbReference type="RuleBase" id="RU004006"/>
    </source>
</evidence>
<keyword evidence="5 7" id="KW-0687">Ribonucleoprotein</keyword>
<dbReference type="InterPro" id="IPR005727">
    <property type="entry name" value="Ribosomal_uL22_bac/chlpt-type"/>
</dbReference>
<dbReference type="Gene3D" id="3.90.470.10">
    <property type="entry name" value="Ribosomal protein L22/L17"/>
    <property type="match status" value="1"/>
</dbReference>
<evidence type="ECO:0000313" key="12">
    <source>
        <dbReference type="Proteomes" id="UP000824161"/>
    </source>
</evidence>
<evidence type="ECO:0000256" key="7">
    <source>
        <dbReference type="HAMAP-Rule" id="MF_01331"/>
    </source>
</evidence>
<evidence type="ECO:0000256" key="3">
    <source>
        <dbReference type="ARBA" id="ARBA00022884"/>
    </source>
</evidence>
<comment type="function">
    <text evidence="7 10">This protein binds specifically to 23S rRNA; its binding is stimulated by other ribosomal proteins, e.g., L4, L17, and L20. It is important during the early stages of 50S assembly. It makes multiple contacts with different domains of the 23S rRNA in the assembled 50S subunit and ribosome.</text>
</comment>
<evidence type="ECO:0000256" key="10">
    <source>
        <dbReference type="RuleBase" id="RU004008"/>
    </source>
</evidence>